<reference evidence="2" key="1">
    <citation type="submission" date="2022-06" db="EMBL/GenBank/DDBJ databases">
        <title>New cyanobacteria of genus Symplocastrum in benthos of Lake Baikal.</title>
        <authorList>
            <person name="Sorokovikova E."/>
            <person name="Tikhonova I."/>
            <person name="Krasnopeev A."/>
            <person name="Evseev P."/>
            <person name="Gladkikh A."/>
            <person name="Belykh O."/>
        </authorList>
    </citation>
    <scope>NUCLEOTIDE SEQUENCE</scope>
    <source>
        <strain evidence="2">BBK-W-15</strain>
    </source>
</reference>
<feature type="region of interest" description="Disordered" evidence="1">
    <location>
        <begin position="573"/>
        <end position="599"/>
    </location>
</feature>
<name>A0AAE3GQD8_9CYAN</name>
<evidence type="ECO:0000313" key="2">
    <source>
        <dbReference type="EMBL" id="MCP2728816.1"/>
    </source>
</evidence>
<feature type="region of interest" description="Disordered" evidence="1">
    <location>
        <begin position="69"/>
        <end position="92"/>
    </location>
</feature>
<dbReference type="Proteomes" id="UP001204953">
    <property type="component" value="Unassembled WGS sequence"/>
</dbReference>
<feature type="region of interest" description="Disordered" evidence="1">
    <location>
        <begin position="698"/>
        <end position="718"/>
    </location>
</feature>
<dbReference type="EMBL" id="JAMZMM010000076">
    <property type="protein sequence ID" value="MCP2728816.1"/>
    <property type="molecule type" value="Genomic_DNA"/>
</dbReference>
<proteinExistence type="predicted"/>
<accession>A0AAE3GQD8</accession>
<evidence type="ECO:0000256" key="1">
    <source>
        <dbReference type="SAM" id="MobiDB-lite"/>
    </source>
</evidence>
<sequence>MSSSTNTPYRSKLFNVVNRQSRRLMEKSERAIRNLKVAATWGAQILLYPAYLLVQATISAGRQLGGKAKSGFSKLNSSSQSKPSQPQTIIPPADTPIQEILKKITILPLPDVQTSFNKSQNLTPQPPALSGQGEEDFILSSPAQVEAEILLSSAKRRGVKQVIENGAIRPLKWTEIIISQSSLRGLKLLASGLNHWRSAALTQNININNLSTKPNNFWSPGFFSFIQADASITQTEDNGTLIPNSHKLTNNTPQTEADSKLISHSQKLTNNTIPNLGRQSWVIQGVATLLETRSLVLVTVENEILDILTPEQQQKLSARISWEIANLFRQWRIAGKSLLKKQPHRFSSVAGANLFLPVRMFWQLMGWVQTSPIAVTLNLFSESTLVTKINSPNLNLIKPLEPITAPLVNNPNLIKPLEPAPAPLVKSILAKIIPEKALLFLEPKGKGLDADTLAAESQSLVQELKNAILFRQQTQNPIQKLETQLITPQNSTSPTEKDNSHPFWLQDLIYRAIDYFFGRSSNLLETNSDKEGGVNQLAGIAYSSNIQSKLTASEIEPDPWLTWDDLFGKSDIADKNITPSQPTHSILKGDSAKNPPQLPERLNSKIAATGINSAWGLIHGYLKPKENITIIDNDTREETSELQQGLGGESSKNLPNIIGKLVISFREQFTVEAPGAIALNPNPLVSLSLGVSTDIPYPTKTPKPVKRRKNKQVAPTQNPIKVSETVSNLDRPIIPQTVTKTQNQQLITNKQKLTTTAKSTDIQPAPDWIETKAIRTGYVKHPLELILEWLDMAIVWVEELFLKVLEWVQKLWRSISNG</sequence>
<keyword evidence="3" id="KW-1185">Reference proteome</keyword>
<dbReference type="AlphaFoldDB" id="A0AAE3GQD8"/>
<organism evidence="2 3">
    <name type="scientific">Limnofasciculus baicalensis BBK-W-15</name>
    <dbReference type="NCBI Taxonomy" id="2699891"/>
    <lineage>
        <taxon>Bacteria</taxon>
        <taxon>Bacillati</taxon>
        <taxon>Cyanobacteriota</taxon>
        <taxon>Cyanophyceae</taxon>
        <taxon>Coleofasciculales</taxon>
        <taxon>Coleofasciculaceae</taxon>
        <taxon>Limnofasciculus</taxon>
        <taxon>Limnofasciculus baicalensis</taxon>
    </lineage>
</organism>
<gene>
    <name evidence="2" type="ORF">NJ959_10100</name>
</gene>
<dbReference type="RefSeq" id="WP_254011608.1">
    <property type="nucleotide sequence ID" value="NZ_JAMZMM010000076.1"/>
</dbReference>
<comment type="caution">
    <text evidence="2">The sequence shown here is derived from an EMBL/GenBank/DDBJ whole genome shotgun (WGS) entry which is preliminary data.</text>
</comment>
<evidence type="ECO:0000313" key="3">
    <source>
        <dbReference type="Proteomes" id="UP001204953"/>
    </source>
</evidence>
<protein>
    <submittedName>
        <fullName evidence="2">Uncharacterized protein</fullName>
    </submittedName>
</protein>
<feature type="compositionally biased region" description="Low complexity" evidence="1">
    <location>
        <begin position="69"/>
        <end position="87"/>
    </location>
</feature>